<dbReference type="Proteomes" id="UP000250275">
    <property type="component" value="Unassembled WGS sequence"/>
</dbReference>
<evidence type="ECO:0000313" key="1">
    <source>
        <dbReference type="EMBL" id="OAD52529.1"/>
    </source>
</evidence>
<keyword evidence="2" id="KW-1185">Reference proteome</keyword>
<organism evidence="1 2">
    <name type="scientific">Eufriesea mexicana</name>
    <dbReference type="NCBI Taxonomy" id="516756"/>
    <lineage>
        <taxon>Eukaryota</taxon>
        <taxon>Metazoa</taxon>
        <taxon>Ecdysozoa</taxon>
        <taxon>Arthropoda</taxon>
        <taxon>Hexapoda</taxon>
        <taxon>Insecta</taxon>
        <taxon>Pterygota</taxon>
        <taxon>Neoptera</taxon>
        <taxon>Endopterygota</taxon>
        <taxon>Hymenoptera</taxon>
        <taxon>Apocrita</taxon>
        <taxon>Aculeata</taxon>
        <taxon>Apoidea</taxon>
        <taxon>Anthophila</taxon>
        <taxon>Apidae</taxon>
        <taxon>Eufriesea</taxon>
    </lineage>
</organism>
<gene>
    <name evidence="1" type="ORF">WN48_00994</name>
</gene>
<accession>A0A310SE23</accession>
<reference evidence="1 2" key="1">
    <citation type="submission" date="2015-07" db="EMBL/GenBank/DDBJ databases">
        <title>The genome of Eufriesea mexicana.</title>
        <authorList>
            <person name="Pan H."/>
            <person name="Kapheim K."/>
        </authorList>
    </citation>
    <scope>NUCLEOTIDE SEQUENCE [LARGE SCALE GENOMIC DNA]</scope>
    <source>
        <strain evidence="1">0111107269</strain>
        <tissue evidence="1">Whole body</tissue>
    </source>
</reference>
<evidence type="ECO:0000313" key="2">
    <source>
        <dbReference type="Proteomes" id="UP000250275"/>
    </source>
</evidence>
<proteinExistence type="predicted"/>
<dbReference type="EMBL" id="KQ771790">
    <property type="protein sequence ID" value="OAD52529.1"/>
    <property type="molecule type" value="Genomic_DNA"/>
</dbReference>
<name>A0A310SE23_9HYME</name>
<sequence>MSDFKFAFDSLSPTPNIPSLSTNRTNGVNEVAFFPAGHGEHFVPVDPLLDAFYELFSPTQFRGRQYLARGFLAGADESEA</sequence>
<dbReference type="AlphaFoldDB" id="A0A310SE23"/>
<protein>
    <submittedName>
        <fullName evidence="1">Uncharacterized protein</fullName>
    </submittedName>
</protein>